<dbReference type="AlphaFoldDB" id="A0A4V2ELF4"/>
<dbReference type="PROSITE" id="PS51186">
    <property type="entry name" value="GNAT"/>
    <property type="match status" value="1"/>
</dbReference>
<dbReference type="Proteomes" id="UP000292003">
    <property type="component" value="Unassembled WGS sequence"/>
</dbReference>
<dbReference type="Pfam" id="PF13302">
    <property type="entry name" value="Acetyltransf_3"/>
    <property type="match status" value="1"/>
</dbReference>
<feature type="domain" description="N-acetyltransferase" evidence="1">
    <location>
        <begin position="10"/>
        <end position="176"/>
    </location>
</feature>
<dbReference type="InterPro" id="IPR051908">
    <property type="entry name" value="Ribosomal_N-acetyltransferase"/>
</dbReference>
<dbReference type="RefSeq" id="WP_130477678.1">
    <property type="nucleotide sequence ID" value="NZ_SFCC01000012.1"/>
</dbReference>
<dbReference type="GO" id="GO:0005737">
    <property type="term" value="C:cytoplasm"/>
    <property type="evidence" value="ECO:0007669"/>
    <property type="project" value="TreeGrafter"/>
</dbReference>
<dbReference type="Gene3D" id="3.40.630.30">
    <property type="match status" value="1"/>
</dbReference>
<reference evidence="2 3" key="1">
    <citation type="submission" date="2019-02" db="EMBL/GenBank/DDBJ databases">
        <title>Draft genome sequence of Amycolatopsis sp. 8-3EHSu isolated from roots of Suaeda maritima.</title>
        <authorList>
            <person name="Duangmal K."/>
            <person name="Chantavorakit T."/>
        </authorList>
    </citation>
    <scope>NUCLEOTIDE SEQUENCE [LARGE SCALE GENOMIC DNA]</scope>
    <source>
        <strain evidence="2 3">8-3EHSu</strain>
    </source>
</reference>
<dbReference type="GO" id="GO:0008999">
    <property type="term" value="F:protein-N-terminal-alanine acetyltransferase activity"/>
    <property type="evidence" value="ECO:0007669"/>
    <property type="project" value="TreeGrafter"/>
</dbReference>
<dbReference type="PANTHER" id="PTHR43441">
    <property type="entry name" value="RIBOSOMAL-PROTEIN-SERINE ACETYLTRANSFERASE"/>
    <property type="match status" value="1"/>
</dbReference>
<dbReference type="GO" id="GO:1990189">
    <property type="term" value="F:protein N-terminal-serine acetyltransferase activity"/>
    <property type="evidence" value="ECO:0007669"/>
    <property type="project" value="TreeGrafter"/>
</dbReference>
<evidence type="ECO:0000259" key="1">
    <source>
        <dbReference type="PROSITE" id="PS51186"/>
    </source>
</evidence>
<dbReference type="InterPro" id="IPR000182">
    <property type="entry name" value="GNAT_dom"/>
</dbReference>
<dbReference type="PANTHER" id="PTHR43441:SF2">
    <property type="entry name" value="FAMILY ACETYLTRANSFERASE, PUTATIVE (AFU_ORTHOLOGUE AFUA_7G00850)-RELATED"/>
    <property type="match status" value="1"/>
</dbReference>
<proteinExistence type="predicted"/>
<organism evidence="2 3">
    <name type="scientific">Amycolatopsis suaedae</name>
    <dbReference type="NCBI Taxonomy" id="2510978"/>
    <lineage>
        <taxon>Bacteria</taxon>
        <taxon>Bacillati</taxon>
        <taxon>Actinomycetota</taxon>
        <taxon>Actinomycetes</taxon>
        <taxon>Pseudonocardiales</taxon>
        <taxon>Pseudonocardiaceae</taxon>
        <taxon>Amycolatopsis</taxon>
    </lineage>
</organism>
<gene>
    <name evidence="2" type="ORF">EWH70_23575</name>
</gene>
<dbReference type="SUPFAM" id="SSF55729">
    <property type="entry name" value="Acyl-CoA N-acyltransferases (Nat)"/>
    <property type="match status" value="1"/>
</dbReference>
<keyword evidence="2" id="KW-0808">Transferase</keyword>
<sequence length="184" mass="20945">MTSIWTGEKVRLRGVEPEDWRAFQRFDEYSADMRSVDMLHPPRSAAGYRRWAEDTEAREGTDDEFLLVIESLVDNTAAGSVSTHDTDQRAGRFSYGIAVGHEHKRRGYAADAAVLVLRYMFGERRFHKCEVGVYAFNEASLALHRKLGFQVEGTLREHEFFAGRRHDLVLLGLTAGEFASYHGM</sequence>
<accession>A0A4V2ELF4</accession>
<keyword evidence="3" id="KW-1185">Reference proteome</keyword>
<dbReference type="OrthoDB" id="9814648at2"/>
<evidence type="ECO:0000313" key="3">
    <source>
        <dbReference type="Proteomes" id="UP000292003"/>
    </source>
</evidence>
<protein>
    <submittedName>
        <fullName evidence="2">N-acetyltransferase</fullName>
    </submittedName>
</protein>
<name>A0A4V2ELF4_9PSEU</name>
<dbReference type="EMBL" id="SFCC01000012">
    <property type="protein sequence ID" value="RZQ61375.1"/>
    <property type="molecule type" value="Genomic_DNA"/>
</dbReference>
<evidence type="ECO:0000313" key="2">
    <source>
        <dbReference type="EMBL" id="RZQ61375.1"/>
    </source>
</evidence>
<dbReference type="InterPro" id="IPR016181">
    <property type="entry name" value="Acyl_CoA_acyltransferase"/>
</dbReference>
<comment type="caution">
    <text evidence="2">The sequence shown here is derived from an EMBL/GenBank/DDBJ whole genome shotgun (WGS) entry which is preliminary data.</text>
</comment>